<name>A0A0A1U913_ENTIV</name>
<reference evidence="2 3" key="1">
    <citation type="submission" date="2012-10" db="EMBL/GenBank/DDBJ databases">
        <authorList>
            <person name="Zafar N."/>
            <person name="Inman J."/>
            <person name="Hall N."/>
            <person name="Lorenzi H."/>
            <person name="Caler E."/>
        </authorList>
    </citation>
    <scope>NUCLEOTIDE SEQUENCE [LARGE SCALE GENOMIC DNA]</scope>
    <source>
        <strain evidence="2 3">IP1</strain>
    </source>
</reference>
<feature type="compositionally biased region" description="Basic and acidic residues" evidence="1">
    <location>
        <begin position="77"/>
        <end position="98"/>
    </location>
</feature>
<organism evidence="2 3">
    <name type="scientific">Entamoeba invadens IP1</name>
    <dbReference type="NCBI Taxonomy" id="370355"/>
    <lineage>
        <taxon>Eukaryota</taxon>
        <taxon>Amoebozoa</taxon>
        <taxon>Evosea</taxon>
        <taxon>Archamoebae</taxon>
        <taxon>Mastigamoebida</taxon>
        <taxon>Entamoebidae</taxon>
        <taxon>Entamoeba</taxon>
    </lineage>
</organism>
<dbReference type="VEuPathDB" id="AmoebaDB:EIN_155020"/>
<protein>
    <submittedName>
        <fullName evidence="2">Uncharacterized protein</fullName>
    </submittedName>
</protein>
<dbReference type="EMBL" id="KB206474">
    <property type="protein sequence ID" value="ELP91405.1"/>
    <property type="molecule type" value="Genomic_DNA"/>
</dbReference>
<evidence type="ECO:0000256" key="1">
    <source>
        <dbReference type="SAM" id="MobiDB-lite"/>
    </source>
</evidence>
<dbReference type="AlphaFoldDB" id="A0A0A1U913"/>
<feature type="region of interest" description="Disordered" evidence="1">
    <location>
        <begin position="60"/>
        <end position="144"/>
    </location>
</feature>
<accession>A0A0A1U913</accession>
<sequence>MKRDLSKKAIPVIADEDLDNLSEEGECCAPNPTSFKMTGKFDGELNFINGSLSFKGKFDGSVESIQQDEQDFPPISESHDESESKNVEVKKLVPTDKTADEEESDSEHLSQASDEHSEEDESKKKHYDAEKLKTPPNPEDCKTQ</sequence>
<dbReference type="OMA" id="GECCAPN"/>
<dbReference type="RefSeq" id="XP_004258176.1">
    <property type="nucleotide sequence ID" value="XM_004258128.1"/>
</dbReference>
<proteinExistence type="predicted"/>
<dbReference type="OrthoDB" id="30403at2759"/>
<evidence type="ECO:0000313" key="2">
    <source>
        <dbReference type="EMBL" id="ELP91405.1"/>
    </source>
</evidence>
<evidence type="ECO:0000313" key="3">
    <source>
        <dbReference type="Proteomes" id="UP000014680"/>
    </source>
</evidence>
<keyword evidence="3" id="KW-1185">Reference proteome</keyword>
<dbReference type="GeneID" id="14890203"/>
<gene>
    <name evidence="2" type="ORF">EIN_155020</name>
</gene>
<dbReference type="Proteomes" id="UP000014680">
    <property type="component" value="Unassembled WGS sequence"/>
</dbReference>
<feature type="compositionally biased region" description="Basic and acidic residues" evidence="1">
    <location>
        <begin position="121"/>
        <end position="144"/>
    </location>
</feature>
<dbReference type="KEGG" id="eiv:EIN_155020"/>